<dbReference type="RefSeq" id="XP_007395265.1">
    <property type="nucleotide sequence ID" value="XM_007395203.1"/>
</dbReference>
<dbReference type="AlphaFoldDB" id="K5VXA3"/>
<evidence type="ECO:0000256" key="1">
    <source>
        <dbReference type="SAM" id="MobiDB-lite"/>
    </source>
</evidence>
<dbReference type="EMBL" id="JH930472">
    <property type="protein sequence ID" value="EKM56208.1"/>
    <property type="molecule type" value="Genomic_DNA"/>
</dbReference>
<organism evidence="2 3">
    <name type="scientific">Phanerochaete carnosa (strain HHB-10118-sp)</name>
    <name type="common">White-rot fungus</name>
    <name type="synonym">Peniophora carnosa</name>
    <dbReference type="NCBI Taxonomy" id="650164"/>
    <lineage>
        <taxon>Eukaryota</taxon>
        <taxon>Fungi</taxon>
        <taxon>Dikarya</taxon>
        <taxon>Basidiomycota</taxon>
        <taxon>Agaricomycotina</taxon>
        <taxon>Agaricomycetes</taxon>
        <taxon>Polyporales</taxon>
        <taxon>Phanerochaetaceae</taxon>
        <taxon>Phanerochaete</taxon>
    </lineage>
</organism>
<feature type="compositionally biased region" description="Basic and acidic residues" evidence="1">
    <location>
        <begin position="116"/>
        <end position="136"/>
    </location>
</feature>
<dbReference type="InParanoid" id="K5VXA3"/>
<dbReference type="Proteomes" id="UP000008370">
    <property type="component" value="Unassembled WGS sequence"/>
</dbReference>
<gene>
    <name evidence="2" type="ORF">PHACADRAFT_29146</name>
</gene>
<keyword evidence="3" id="KW-1185">Reference proteome</keyword>
<dbReference type="HOGENOM" id="CLU_1678549_0_0_1"/>
<evidence type="ECO:0000313" key="3">
    <source>
        <dbReference type="Proteomes" id="UP000008370"/>
    </source>
</evidence>
<protein>
    <submittedName>
        <fullName evidence="2">Uncharacterized protein</fullName>
    </submittedName>
</protein>
<proteinExistence type="predicted"/>
<dbReference type="KEGG" id="pco:PHACADRAFT_29146"/>
<accession>K5VXA3</accession>
<dbReference type="OrthoDB" id="2747778at2759"/>
<evidence type="ECO:0000313" key="2">
    <source>
        <dbReference type="EMBL" id="EKM56208.1"/>
    </source>
</evidence>
<sequence length="157" mass="17372">MVKIAPYVPETLEGYRGQRELLSVVHHAFQGKCALAQALLIVHSVFSEPNVVSTLAHKAYYEAGVLHGRISGHVIMRIPHETQNDTTRGILLDLDSSYNSKRRASKLVSRTRASPKSREESKANAEESKRAAEQYEKNASASDAMPGRGMKKWLAGQ</sequence>
<name>K5VXA3_PHACS</name>
<dbReference type="GeneID" id="18919573"/>
<feature type="region of interest" description="Disordered" evidence="1">
    <location>
        <begin position="101"/>
        <end position="157"/>
    </location>
</feature>
<reference evidence="2 3" key="1">
    <citation type="journal article" date="2012" name="BMC Genomics">
        <title>Comparative genomics of the white-rot fungi, Phanerochaete carnosa and P. chrysosporium, to elucidate the genetic basis of the distinct wood types they colonize.</title>
        <authorList>
            <person name="Suzuki H."/>
            <person name="MacDonald J."/>
            <person name="Syed K."/>
            <person name="Salamov A."/>
            <person name="Hori C."/>
            <person name="Aerts A."/>
            <person name="Henrissat B."/>
            <person name="Wiebenga A."/>
            <person name="vanKuyk P.A."/>
            <person name="Barry K."/>
            <person name="Lindquist E."/>
            <person name="LaButti K."/>
            <person name="Lapidus A."/>
            <person name="Lucas S."/>
            <person name="Coutinho P."/>
            <person name="Gong Y."/>
            <person name="Samejima M."/>
            <person name="Mahadevan R."/>
            <person name="Abou-Zaid M."/>
            <person name="de Vries R.P."/>
            <person name="Igarashi K."/>
            <person name="Yadav J.S."/>
            <person name="Grigoriev I.V."/>
            <person name="Master E.R."/>
        </authorList>
    </citation>
    <scope>NUCLEOTIDE SEQUENCE [LARGE SCALE GENOMIC DNA]</scope>
    <source>
        <strain evidence="2 3">HHB-10118-sp</strain>
    </source>
</reference>